<keyword evidence="1" id="KW-0812">Transmembrane</keyword>
<keyword evidence="3" id="KW-1185">Reference proteome</keyword>
<sequence length="131" mass="14826">MTSEAVQWRSRAGRQRRIERSRISRIELVQTVPFLDQGSRGTDIAVDHHLVIGATGGVLLRVRDTITASDTAMRARWAPLDVPTARVNLPINRLKDARRRWPEAFWIVTAHPVLSTTLATIAFMYGLPRLM</sequence>
<keyword evidence="1" id="KW-0472">Membrane</keyword>
<protein>
    <recommendedName>
        <fullName evidence="4">NERD domain-containing protein</fullName>
    </recommendedName>
</protein>
<keyword evidence="1" id="KW-1133">Transmembrane helix</keyword>
<dbReference type="Proteomes" id="UP001317322">
    <property type="component" value="Chromosome"/>
</dbReference>
<evidence type="ECO:0000313" key="3">
    <source>
        <dbReference type="Proteomes" id="UP001317322"/>
    </source>
</evidence>
<dbReference type="RefSeq" id="WP_227564874.1">
    <property type="nucleotide sequence ID" value="NZ_CP101989.1"/>
</dbReference>
<feature type="transmembrane region" description="Helical" evidence="1">
    <location>
        <begin position="104"/>
        <end position="127"/>
    </location>
</feature>
<evidence type="ECO:0000313" key="2">
    <source>
        <dbReference type="EMBL" id="UUI65578.1"/>
    </source>
</evidence>
<gene>
    <name evidence="2" type="ORF">NP075_02235</name>
</gene>
<dbReference type="EMBL" id="CP101989">
    <property type="protein sequence ID" value="UUI65578.1"/>
    <property type="molecule type" value="Genomic_DNA"/>
</dbReference>
<organism evidence="2 3">
    <name type="scientific">Cellulomonas wangsupingiae</name>
    <dbReference type="NCBI Taxonomy" id="2968085"/>
    <lineage>
        <taxon>Bacteria</taxon>
        <taxon>Bacillati</taxon>
        <taxon>Actinomycetota</taxon>
        <taxon>Actinomycetes</taxon>
        <taxon>Micrococcales</taxon>
        <taxon>Cellulomonadaceae</taxon>
        <taxon>Cellulomonas</taxon>
    </lineage>
</organism>
<proteinExistence type="predicted"/>
<accession>A0ABY5K691</accession>
<evidence type="ECO:0000256" key="1">
    <source>
        <dbReference type="SAM" id="Phobius"/>
    </source>
</evidence>
<name>A0ABY5K691_9CELL</name>
<evidence type="ECO:0008006" key="4">
    <source>
        <dbReference type="Google" id="ProtNLM"/>
    </source>
</evidence>
<reference evidence="2 3" key="1">
    <citation type="submission" date="2022-07" db="EMBL/GenBank/DDBJ databases">
        <title>Novel species in genus cellulomonas.</title>
        <authorList>
            <person name="Ye L."/>
        </authorList>
    </citation>
    <scope>NUCLEOTIDE SEQUENCE [LARGE SCALE GENOMIC DNA]</scope>
    <source>
        <strain evidence="3">zg-Y908</strain>
    </source>
</reference>